<dbReference type="PROSITE" id="PS00409">
    <property type="entry name" value="PROKAR_NTER_METHYL"/>
    <property type="match status" value="1"/>
</dbReference>
<reference evidence="2" key="1">
    <citation type="submission" date="2022-07" db="EMBL/GenBank/DDBJ databases">
        <title>Characterization of the Novel Bacterium Alteromonas immobilis LMIT006 and Alteromonas gregis LMIT007.</title>
        <authorList>
            <person name="Lin X."/>
        </authorList>
    </citation>
    <scope>NUCLEOTIDE SEQUENCE</scope>
    <source>
        <strain evidence="2">LMIT007</strain>
    </source>
</reference>
<dbReference type="SUPFAM" id="SSF54523">
    <property type="entry name" value="Pili subunits"/>
    <property type="match status" value="1"/>
</dbReference>
<accession>A0AA41WY48</accession>
<keyword evidence="1" id="KW-0472">Membrane</keyword>
<dbReference type="InterPro" id="IPR012902">
    <property type="entry name" value="N_methyl_site"/>
</dbReference>
<organism evidence="2 3">
    <name type="scientific">Opacimonas viscosa</name>
    <dbReference type="NCBI Taxonomy" id="2961944"/>
    <lineage>
        <taxon>Bacteria</taxon>
        <taxon>Pseudomonadati</taxon>
        <taxon>Pseudomonadota</taxon>
        <taxon>Gammaproteobacteria</taxon>
        <taxon>Alteromonadales</taxon>
        <taxon>Alteromonadaceae</taxon>
        <taxon>Opacimonas</taxon>
    </lineage>
</organism>
<dbReference type="Pfam" id="PF07963">
    <property type="entry name" value="N_methyl"/>
    <property type="match status" value="1"/>
</dbReference>
<evidence type="ECO:0000256" key="1">
    <source>
        <dbReference type="SAM" id="Phobius"/>
    </source>
</evidence>
<evidence type="ECO:0000313" key="2">
    <source>
        <dbReference type="EMBL" id="MCP3428667.1"/>
    </source>
</evidence>
<keyword evidence="1" id="KW-0812">Transmembrane</keyword>
<comment type="caution">
    <text evidence="2">The sequence shown here is derived from an EMBL/GenBank/DDBJ whole genome shotgun (WGS) entry which is preliminary data.</text>
</comment>
<sequence>MCLLISLFSFATIEHFPSSGLAPEKTVHNVRKQSGFTLLELVLVIMILGILGVGISSFMRTSVLQYTGFVERTQLINESSFIVQRINRELMHAVPNSIRITGDTSVHCLEFVPNKWATIYTTLPLQPSATNTVDVVAMQDINGTIFNPVMNADFAIVYPVDSHDVYDLTRNKRHLITACQDDGADTSCATADDPDNIVELTVADSFAASSPASRLYIADRAVSYCVRDNNMYRHETGINTTQTAYTSGGIMIAQNIVNTLSDDPVAQTATSDDPFRWYDATYRRNAYSRVLLAFGKDEQVISFVQEVHIPNVP</sequence>
<gene>
    <name evidence="2" type="ORF">NLF92_06885</name>
</gene>
<dbReference type="RefSeq" id="WP_254100164.1">
    <property type="nucleotide sequence ID" value="NZ_JANATA010000010.1"/>
</dbReference>
<protein>
    <submittedName>
        <fullName evidence="2">Type II secretion system GspH family protein</fullName>
    </submittedName>
</protein>
<keyword evidence="1" id="KW-1133">Transmembrane helix</keyword>
<name>A0AA41WY48_9ALTE</name>
<dbReference type="Proteomes" id="UP001165413">
    <property type="component" value="Unassembled WGS sequence"/>
</dbReference>
<feature type="transmembrane region" description="Helical" evidence="1">
    <location>
        <begin position="36"/>
        <end position="55"/>
    </location>
</feature>
<evidence type="ECO:0000313" key="3">
    <source>
        <dbReference type="Proteomes" id="UP001165413"/>
    </source>
</evidence>
<keyword evidence="3" id="KW-1185">Reference proteome</keyword>
<dbReference type="AlphaFoldDB" id="A0AA41WY48"/>
<proteinExistence type="predicted"/>
<dbReference type="InterPro" id="IPR045584">
    <property type="entry name" value="Pilin-like"/>
</dbReference>
<dbReference type="NCBIfam" id="TIGR02532">
    <property type="entry name" value="IV_pilin_GFxxxE"/>
    <property type="match status" value="1"/>
</dbReference>
<dbReference type="EMBL" id="JANATA010000010">
    <property type="protein sequence ID" value="MCP3428667.1"/>
    <property type="molecule type" value="Genomic_DNA"/>
</dbReference>